<dbReference type="OrthoDB" id="3293184at2"/>
<dbReference type="Proteomes" id="UP000295601">
    <property type="component" value="Unassembled WGS sequence"/>
</dbReference>
<proteinExistence type="predicted"/>
<protein>
    <submittedName>
        <fullName evidence="3">D-alanyl-D-alanine carboxypeptidase-like protein</fullName>
    </submittedName>
</protein>
<evidence type="ECO:0000259" key="2">
    <source>
        <dbReference type="Pfam" id="PF02557"/>
    </source>
</evidence>
<dbReference type="Gene3D" id="3.30.1380.10">
    <property type="match status" value="1"/>
</dbReference>
<evidence type="ECO:0000256" key="1">
    <source>
        <dbReference type="SAM" id="MobiDB-lite"/>
    </source>
</evidence>
<reference evidence="3 4" key="1">
    <citation type="submission" date="2019-03" db="EMBL/GenBank/DDBJ databases">
        <title>Genomic analyses of the natural microbiome of Caenorhabditis elegans.</title>
        <authorList>
            <person name="Samuel B."/>
        </authorList>
    </citation>
    <scope>NUCLEOTIDE SEQUENCE [LARGE SCALE GENOMIC DNA]</scope>
    <source>
        <strain evidence="3 4">JUb18</strain>
    </source>
</reference>
<organism evidence="3 4">
    <name type="scientific">Leucobacter luti</name>
    <dbReference type="NCBI Taxonomy" id="340320"/>
    <lineage>
        <taxon>Bacteria</taxon>
        <taxon>Bacillati</taxon>
        <taxon>Actinomycetota</taxon>
        <taxon>Actinomycetes</taxon>
        <taxon>Micrococcales</taxon>
        <taxon>Microbacteriaceae</taxon>
        <taxon>Leucobacter</taxon>
    </lineage>
</organism>
<evidence type="ECO:0000313" key="4">
    <source>
        <dbReference type="Proteomes" id="UP000295601"/>
    </source>
</evidence>
<gene>
    <name evidence="3" type="ORF">EDF62_3476</name>
</gene>
<comment type="caution">
    <text evidence="3">The sequence shown here is derived from an EMBL/GenBank/DDBJ whole genome shotgun (WGS) entry which is preliminary data.</text>
</comment>
<dbReference type="PANTHER" id="PTHR34385:SF1">
    <property type="entry name" value="PEPTIDOGLYCAN L-ALANYL-D-GLUTAMATE ENDOPEPTIDASE CWLK"/>
    <property type="match status" value="1"/>
</dbReference>
<dbReference type="SUPFAM" id="SSF55166">
    <property type="entry name" value="Hedgehog/DD-peptidase"/>
    <property type="match status" value="1"/>
</dbReference>
<keyword evidence="3" id="KW-0378">Hydrolase</keyword>
<keyword evidence="4" id="KW-1185">Reference proteome</keyword>
<evidence type="ECO:0000313" key="3">
    <source>
        <dbReference type="EMBL" id="TDP89155.1"/>
    </source>
</evidence>
<dbReference type="Pfam" id="PF02557">
    <property type="entry name" value="VanY"/>
    <property type="match status" value="1"/>
</dbReference>
<dbReference type="PANTHER" id="PTHR34385">
    <property type="entry name" value="D-ALANYL-D-ALANINE CARBOXYPEPTIDASE"/>
    <property type="match status" value="1"/>
</dbReference>
<dbReference type="CDD" id="cd14846">
    <property type="entry name" value="Peptidase_M15_like"/>
    <property type="match status" value="1"/>
</dbReference>
<keyword evidence="3" id="KW-0121">Carboxypeptidase</keyword>
<keyword evidence="3" id="KW-0645">Protease</keyword>
<dbReference type="RefSeq" id="WP_133617936.1">
    <property type="nucleotide sequence ID" value="NZ_SNYA01000011.1"/>
</dbReference>
<dbReference type="GO" id="GO:0006508">
    <property type="term" value="P:proteolysis"/>
    <property type="evidence" value="ECO:0007669"/>
    <property type="project" value="InterPro"/>
</dbReference>
<feature type="region of interest" description="Disordered" evidence="1">
    <location>
        <begin position="54"/>
        <end position="99"/>
    </location>
</feature>
<dbReference type="InterPro" id="IPR009045">
    <property type="entry name" value="Zn_M74/Hedgehog-like"/>
</dbReference>
<dbReference type="AlphaFoldDB" id="A0A4R6RSC2"/>
<accession>A0A4R6RSC2</accession>
<dbReference type="InterPro" id="IPR003709">
    <property type="entry name" value="VanY-like_core_dom"/>
</dbReference>
<name>A0A4R6RSC2_9MICO</name>
<dbReference type="GO" id="GO:0004180">
    <property type="term" value="F:carboxypeptidase activity"/>
    <property type="evidence" value="ECO:0007669"/>
    <property type="project" value="UniProtKB-KW"/>
</dbReference>
<sequence>MRYESRGLRFRKALVPVLIIAGAASLLALIAGVAVAQLAAPAIAGAAREGEAGTQVAGQQGGGSESVDARGAGAGPTGSGDVDGLLPDGTTPFDDAQPGVTGLAPELLSALREAARAAEAEGITMTVTSGWRSPAYQQQLRVDAIAEYGSEAEAARWVASPEKSVHVSGEAVDVGPWDAAQWVADNGAQFGLCQVYDNEPWHFELRPNAATTGCPELYWDPSYDPRLQ</sequence>
<dbReference type="EMBL" id="SNYA01000011">
    <property type="protein sequence ID" value="TDP89155.1"/>
    <property type="molecule type" value="Genomic_DNA"/>
</dbReference>
<feature type="domain" description="D-alanyl-D-alanine carboxypeptidase-like core" evidence="2">
    <location>
        <begin position="103"/>
        <end position="203"/>
    </location>
</feature>
<dbReference type="InterPro" id="IPR052179">
    <property type="entry name" value="DD-CPase-like"/>
</dbReference>